<dbReference type="SUPFAM" id="SSF81383">
    <property type="entry name" value="F-box domain"/>
    <property type="match status" value="1"/>
</dbReference>
<dbReference type="PROSITE" id="PS50181">
    <property type="entry name" value="FBOX"/>
    <property type="match status" value="1"/>
</dbReference>
<feature type="domain" description="F-box" evidence="1">
    <location>
        <begin position="124"/>
        <end position="175"/>
    </location>
</feature>
<evidence type="ECO:0000313" key="2">
    <source>
        <dbReference type="EMBL" id="KIC70914.1"/>
    </source>
</evidence>
<gene>
    <name evidence="2" type="ORF">DB44_FG00060</name>
</gene>
<protein>
    <recommendedName>
        <fullName evidence="1">F-box domain-containing protein</fullName>
    </recommendedName>
</protein>
<reference evidence="2 3" key="1">
    <citation type="journal article" date="2014" name="Mol. Biol. Evol.">
        <title>Massive expansion of Ubiquitination-related gene families within the Chlamydiae.</title>
        <authorList>
            <person name="Domman D."/>
            <person name="Collingro A."/>
            <person name="Lagkouvardos I."/>
            <person name="Gehre L."/>
            <person name="Weinmaier T."/>
            <person name="Rattei T."/>
            <person name="Subtil A."/>
            <person name="Horn M."/>
        </authorList>
    </citation>
    <scope>NUCLEOTIDE SEQUENCE [LARGE SCALE GENOMIC DNA]</scope>
    <source>
        <strain evidence="2 3">EI2</strain>
    </source>
</reference>
<evidence type="ECO:0000313" key="3">
    <source>
        <dbReference type="Proteomes" id="UP000031465"/>
    </source>
</evidence>
<dbReference type="GO" id="GO:0031146">
    <property type="term" value="P:SCF-dependent proteasomal ubiquitin-dependent protein catabolic process"/>
    <property type="evidence" value="ECO:0007669"/>
    <property type="project" value="TreeGrafter"/>
</dbReference>
<name>A0A0C1GZ98_9BACT</name>
<dbReference type="PATRIC" id="fig|362787.3.peg.1889"/>
<dbReference type="Proteomes" id="UP000031465">
    <property type="component" value="Unassembled WGS sequence"/>
</dbReference>
<dbReference type="AlphaFoldDB" id="A0A0C1GZ98"/>
<dbReference type="InterPro" id="IPR032675">
    <property type="entry name" value="LRR_dom_sf"/>
</dbReference>
<dbReference type="RefSeq" id="WP_039360431.1">
    <property type="nucleotide sequence ID" value="NZ_JSAN01000129.1"/>
</dbReference>
<organism evidence="2 3">
    <name type="scientific">Candidatus Protochlamydia amoebophila</name>
    <dbReference type="NCBI Taxonomy" id="362787"/>
    <lineage>
        <taxon>Bacteria</taxon>
        <taxon>Pseudomonadati</taxon>
        <taxon>Chlamydiota</taxon>
        <taxon>Chlamydiia</taxon>
        <taxon>Parachlamydiales</taxon>
        <taxon>Parachlamydiaceae</taxon>
        <taxon>Candidatus Protochlamydia</taxon>
    </lineage>
</organism>
<dbReference type="InterPro" id="IPR001810">
    <property type="entry name" value="F-box_dom"/>
</dbReference>
<sequence>MCSVTSISEYAQEIHLALPYNQPRIQELLETSYPEILAKFYEIFTRFPKKFSELTDLYEENNERVILIKKRQVLSVPEEKLYRALKKLVSISIRTTIPLGEISQPNLFNSLKTIRDSESQNEGELKLNVLPVEILEQIFSYEKTWNKLGQIGLVCKKFHSIVTEPLFLRKFFNQYPHQFSTIRTNSLSRRLLDWTNYLPSSFFPRQNNLSDGDLQSLARHTVKLENLALNGGTYTPEGLANLLQQSPNLQTLEFYHHPSLSFDDYIAIICLYAPQIKNLKIIDCHISDLSLLELAISEIKLTHFECWDSSGKGSLTDYGLYPLMKKKSCLEKLSLTGFPLVTQESLFTLTSHIKTLNFTNCGAVNHRLLDAIASRLTQLEELELGFLPCSNRSSDTQRMQQAFSNVAQNCQQLKKLKLAIVFF</sequence>
<proteinExistence type="predicted"/>
<dbReference type="PANTHER" id="PTHR13318">
    <property type="entry name" value="PARTNER OF PAIRED, ISOFORM B-RELATED"/>
    <property type="match status" value="1"/>
</dbReference>
<dbReference type="Gene3D" id="3.80.10.10">
    <property type="entry name" value="Ribonuclease Inhibitor"/>
    <property type="match status" value="1"/>
</dbReference>
<dbReference type="InterPro" id="IPR036047">
    <property type="entry name" value="F-box-like_dom_sf"/>
</dbReference>
<comment type="caution">
    <text evidence="2">The sequence shown here is derived from an EMBL/GenBank/DDBJ whole genome shotgun (WGS) entry which is preliminary data.</text>
</comment>
<evidence type="ECO:0000259" key="1">
    <source>
        <dbReference type="PROSITE" id="PS50181"/>
    </source>
</evidence>
<dbReference type="GO" id="GO:0019005">
    <property type="term" value="C:SCF ubiquitin ligase complex"/>
    <property type="evidence" value="ECO:0007669"/>
    <property type="project" value="TreeGrafter"/>
</dbReference>
<dbReference type="SUPFAM" id="SSF52047">
    <property type="entry name" value="RNI-like"/>
    <property type="match status" value="1"/>
</dbReference>
<dbReference type="Pfam" id="PF12937">
    <property type="entry name" value="F-box-like"/>
    <property type="match status" value="1"/>
</dbReference>
<accession>A0A0C1GZ98</accession>
<dbReference type="EMBL" id="JSAN01000129">
    <property type="protein sequence ID" value="KIC70914.1"/>
    <property type="molecule type" value="Genomic_DNA"/>
</dbReference>